<feature type="binding site" evidence="16">
    <location>
        <begin position="94"/>
        <end position="97"/>
    </location>
    <ligand>
        <name>substrate</name>
    </ligand>
</feature>
<dbReference type="EC" id="2.7.1.33" evidence="6 16"/>
<dbReference type="OrthoDB" id="9804707at2"/>
<comment type="function">
    <text evidence="16">Catalyzes the phosphorylation of pantothenate (Pan), the first step in CoA biosynthesis.</text>
</comment>
<accession>I3C2V8</accession>
<comment type="similarity">
    <text evidence="14 16">Belongs to the type III pantothenate kinase family.</text>
</comment>
<evidence type="ECO:0000256" key="8">
    <source>
        <dbReference type="ARBA" id="ARBA00022679"/>
    </source>
</evidence>
<comment type="catalytic activity">
    <reaction evidence="1 16">
        <text>(R)-pantothenate + ATP = (R)-4'-phosphopantothenate + ADP + H(+)</text>
        <dbReference type="Rhea" id="RHEA:16373"/>
        <dbReference type="ChEBI" id="CHEBI:10986"/>
        <dbReference type="ChEBI" id="CHEBI:15378"/>
        <dbReference type="ChEBI" id="CHEBI:29032"/>
        <dbReference type="ChEBI" id="CHEBI:30616"/>
        <dbReference type="ChEBI" id="CHEBI:456216"/>
        <dbReference type="EC" id="2.7.1.33"/>
    </reaction>
</comment>
<dbReference type="InterPro" id="IPR043129">
    <property type="entry name" value="ATPase_NBD"/>
</dbReference>
<dbReference type="GO" id="GO:0004594">
    <property type="term" value="F:pantothenate kinase activity"/>
    <property type="evidence" value="ECO:0007669"/>
    <property type="project" value="UniProtKB-UniRule"/>
</dbReference>
<evidence type="ECO:0000256" key="15">
    <source>
        <dbReference type="ARBA" id="ARBA00040883"/>
    </source>
</evidence>
<dbReference type="GO" id="GO:0005524">
    <property type="term" value="F:ATP binding"/>
    <property type="evidence" value="ECO:0007669"/>
    <property type="project" value="UniProtKB-UniRule"/>
</dbReference>
<evidence type="ECO:0000313" key="18">
    <source>
        <dbReference type="Proteomes" id="UP000004690"/>
    </source>
</evidence>
<evidence type="ECO:0000256" key="9">
    <source>
        <dbReference type="ARBA" id="ARBA00022741"/>
    </source>
</evidence>
<dbReference type="Gene3D" id="3.30.420.40">
    <property type="match status" value="2"/>
</dbReference>
<dbReference type="GO" id="GO:0015937">
    <property type="term" value="P:coenzyme A biosynthetic process"/>
    <property type="evidence" value="ECO:0007669"/>
    <property type="project" value="UniProtKB-UniRule"/>
</dbReference>
<dbReference type="UniPathway" id="UPA00241">
    <property type="reaction ID" value="UER00352"/>
</dbReference>
<name>I3C2V8_9FLAO</name>
<evidence type="ECO:0000256" key="12">
    <source>
        <dbReference type="ARBA" id="ARBA00022958"/>
    </source>
</evidence>
<feature type="active site" description="Proton acceptor" evidence="16">
    <location>
        <position position="96"/>
    </location>
</feature>
<feature type="binding site" evidence="16">
    <location>
        <position position="117"/>
    </location>
    <ligand>
        <name>K(+)</name>
        <dbReference type="ChEBI" id="CHEBI:29103"/>
    </ligand>
</feature>
<keyword evidence="13 16" id="KW-0173">Coenzyme A biosynthesis</keyword>
<dbReference type="GO" id="GO:0046872">
    <property type="term" value="F:metal ion binding"/>
    <property type="evidence" value="ECO:0007669"/>
    <property type="project" value="UniProtKB-KW"/>
</dbReference>
<organism evidence="17 18">
    <name type="scientific">Galbibacter orientalis DSM 19592</name>
    <dbReference type="NCBI Taxonomy" id="926559"/>
    <lineage>
        <taxon>Bacteria</taxon>
        <taxon>Pseudomonadati</taxon>
        <taxon>Bacteroidota</taxon>
        <taxon>Flavobacteriia</taxon>
        <taxon>Flavobacteriales</taxon>
        <taxon>Flavobacteriaceae</taxon>
        <taxon>Galbibacter</taxon>
    </lineage>
</organism>
<dbReference type="Pfam" id="PF03309">
    <property type="entry name" value="Pan_kinase"/>
    <property type="match status" value="1"/>
</dbReference>
<dbReference type="NCBIfam" id="TIGR00671">
    <property type="entry name" value="baf"/>
    <property type="match status" value="1"/>
</dbReference>
<evidence type="ECO:0000256" key="14">
    <source>
        <dbReference type="ARBA" id="ARBA00038036"/>
    </source>
</evidence>
<keyword evidence="11 16" id="KW-0067">ATP-binding</keyword>
<evidence type="ECO:0000256" key="2">
    <source>
        <dbReference type="ARBA" id="ARBA00001958"/>
    </source>
</evidence>
<feature type="binding site" evidence="16">
    <location>
        <begin position="6"/>
        <end position="13"/>
    </location>
    <ligand>
        <name>ATP</name>
        <dbReference type="ChEBI" id="CHEBI:30616"/>
    </ligand>
</feature>
<keyword evidence="7 16" id="KW-0963">Cytoplasm</keyword>
<keyword evidence="16" id="KW-0479">Metal-binding</keyword>
<dbReference type="eggNOG" id="COG1521">
    <property type="taxonomic scope" value="Bacteria"/>
</dbReference>
<dbReference type="HOGENOM" id="CLU_066627_2_0_10"/>
<comment type="cofactor">
    <cofactor evidence="16">
        <name>NH4(+)</name>
        <dbReference type="ChEBI" id="CHEBI:28938"/>
    </cofactor>
    <cofactor evidence="16">
        <name>K(+)</name>
        <dbReference type="ChEBI" id="CHEBI:29103"/>
    </cofactor>
    <text evidence="16">A monovalent cation. Ammonium or potassium.</text>
</comment>
<evidence type="ECO:0000256" key="1">
    <source>
        <dbReference type="ARBA" id="ARBA00001206"/>
    </source>
</evidence>
<dbReference type="SUPFAM" id="SSF53067">
    <property type="entry name" value="Actin-like ATPase domain"/>
    <property type="match status" value="2"/>
</dbReference>
<evidence type="ECO:0000256" key="16">
    <source>
        <dbReference type="HAMAP-Rule" id="MF_01274"/>
    </source>
</evidence>
<feature type="binding site" evidence="16">
    <location>
        <position position="87"/>
    </location>
    <ligand>
        <name>substrate</name>
    </ligand>
</feature>
<keyword evidence="10 16" id="KW-0418">Kinase</keyword>
<dbReference type="PANTHER" id="PTHR34265">
    <property type="entry name" value="TYPE III PANTOTHENATE KINASE"/>
    <property type="match status" value="1"/>
</dbReference>
<evidence type="ECO:0000256" key="3">
    <source>
        <dbReference type="ARBA" id="ARBA00004496"/>
    </source>
</evidence>
<feature type="binding site" evidence="16">
    <location>
        <position position="172"/>
    </location>
    <ligand>
        <name>substrate</name>
    </ligand>
</feature>
<evidence type="ECO:0000256" key="10">
    <source>
        <dbReference type="ARBA" id="ARBA00022777"/>
    </source>
</evidence>
<dbReference type="InterPro" id="IPR004619">
    <property type="entry name" value="Type_III_PanK"/>
</dbReference>
<protein>
    <recommendedName>
        <fullName evidence="15 16">Type III pantothenate kinase</fullName>
        <ecNumber evidence="6 16">2.7.1.33</ecNumber>
    </recommendedName>
    <alternativeName>
        <fullName evidence="16">PanK-III</fullName>
    </alternativeName>
    <alternativeName>
        <fullName evidence="16">Pantothenic acid kinase</fullName>
    </alternativeName>
</protein>
<dbReference type="CDD" id="cd24015">
    <property type="entry name" value="ASKHA_NBD_PanK-III"/>
    <property type="match status" value="1"/>
</dbReference>
<dbReference type="Proteomes" id="UP000004690">
    <property type="component" value="Unassembled WGS sequence"/>
</dbReference>
<keyword evidence="8 16" id="KW-0808">Transferase</keyword>
<dbReference type="GO" id="GO:0005737">
    <property type="term" value="C:cytoplasm"/>
    <property type="evidence" value="ECO:0007669"/>
    <property type="project" value="UniProtKB-SubCell"/>
</dbReference>
<evidence type="ECO:0000256" key="4">
    <source>
        <dbReference type="ARBA" id="ARBA00005225"/>
    </source>
</evidence>
<comment type="subunit">
    <text evidence="5 16">Homodimer.</text>
</comment>
<evidence type="ECO:0000256" key="7">
    <source>
        <dbReference type="ARBA" id="ARBA00022490"/>
    </source>
</evidence>
<sequence length="242" mass="26686">MNLIIDVGNSFIKVAVFKADKVVEVAQTTESDFLKKISNIFENHPSIAKIMVSSVGKLSDAYIEGLSVFAPVLILNKNSKLPFKNEYATPNTLGVDRIALVAAAFYAYPQKNCLVIDAGTCITYDFLDEKGVYKGGAISPGIRMRYKAMHAFTAKLPLIDSFGLENFIGNSTETCMISGVINGTVNEIEATILQYQRKFKDLTVILTGGDSHFLSKRLKSSIFAHPNFLMEGVNYILELNKH</sequence>
<keyword evidence="12 16" id="KW-0630">Potassium</keyword>
<dbReference type="AlphaFoldDB" id="I3C2V8"/>
<comment type="pathway">
    <text evidence="4 16">Cofactor biosynthesis; coenzyme A biosynthesis; CoA from (R)-pantothenate: step 1/5.</text>
</comment>
<comment type="subcellular location">
    <subcellularLocation>
        <location evidence="3 16">Cytoplasm</location>
    </subcellularLocation>
</comment>
<comment type="cofactor">
    <cofactor evidence="2">
        <name>K(+)</name>
        <dbReference type="ChEBI" id="CHEBI:29103"/>
    </cofactor>
</comment>
<evidence type="ECO:0000256" key="5">
    <source>
        <dbReference type="ARBA" id="ARBA00011738"/>
    </source>
</evidence>
<evidence type="ECO:0000256" key="11">
    <source>
        <dbReference type="ARBA" id="ARBA00022840"/>
    </source>
</evidence>
<dbReference type="NCBIfam" id="NF009853">
    <property type="entry name" value="PRK13320.1-5"/>
    <property type="match status" value="1"/>
</dbReference>
<dbReference type="STRING" id="926559.JoomaDRAFT_0927"/>
<dbReference type="EMBL" id="JH651379">
    <property type="protein sequence ID" value="EIJ37951.1"/>
    <property type="molecule type" value="Genomic_DNA"/>
</dbReference>
<evidence type="ECO:0000256" key="13">
    <source>
        <dbReference type="ARBA" id="ARBA00022993"/>
    </source>
</evidence>
<feature type="binding site" evidence="16">
    <location>
        <position position="120"/>
    </location>
    <ligand>
        <name>ATP</name>
        <dbReference type="ChEBI" id="CHEBI:30616"/>
    </ligand>
</feature>
<dbReference type="PANTHER" id="PTHR34265:SF1">
    <property type="entry name" value="TYPE III PANTOTHENATE KINASE"/>
    <property type="match status" value="1"/>
</dbReference>
<evidence type="ECO:0000313" key="17">
    <source>
        <dbReference type="EMBL" id="EIJ37951.1"/>
    </source>
</evidence>
<dbReference type="HAMAP" id="MF_01274">
    <property type="entry name" value="Pantothen_kinase_3"/>
    <property type="match status" value="1"/>
</dbReference>
<proteinExistence type="inferred from homology"/>
<gene>
    <name evidence="16" type="primary">coaX</name>
    <name evidence="17" type="ORF">JoomaDRAFT_0927</name>
</gene>
<keyword evidence="9 16" id="KW-0547">Nucleotide-binding</keyword>
<keyword evidence="18" id="KW-1185">Reference proteome</keyword>
<reference evidence="17 18" key="1">
    <citation type="submission" date="2012-02" db="EMBL/GenBank/DDBJ databases">
        <title>Improved High-Quality Draft genome of Joostella marina DSM 19592.</title>
        <authorList>
            <consortium name="US DOE Joint Genome Institute (JGI-PGF)"/>
            <person name="Lucas S."/>
            <person name="Copeland A."/>
            <person name="Lapidus A."/>
            <person name="Bruce D."/>
            <person name="Goodwin L."/>
            <person name="Pitluck S."/>
            <person name="Peters L."/>
            <person name="Chertkov O."/>
            <person name="Ovchinnikova G."/>
            <person name="Kyrpides N."/>
            <person name="Mavromatis K."/>
            <person name="Detter J.C."/>
            <person name="Han C."/>
            <person name="Land M."/>
            <person name="Hauser L."/>
            <person name="Markowitz V."/>
            <person name="Cheng J.-F."/>
            <person name="Hugenholtz P."/>
            <person name="Woyke T."/>
            <person name="Wu D."/>
            <person name="Tindall B."/>
            <person name="Brambilla E."/>
            <person name="Klenk H.-P."/>
            <person name="Eisen J.A."/>
        </authorList>
    </citation>
    <scope>NUCLEOTIDE SEQUENCE [LARGE SCALE GENOMIC DNA]</scope>
    <source>
        <strain evidence="17 18">DSM 19592</strain>
    </source>
</reference>
<dbReference type="RefSeq" id="WP_008611028.1">
    <property type="nucleotide sequence ID" value="NZ_JH651379.1"/>
</dbReference>
<evidence type="ECO:0000256" key="6">
    <source>
        <dbReference type="ARBA" id="ARBA00012102"/>
    </source>
</evidence>